<dbReference type="EMBL" id="VUJU01010105">
    <property type="protein sequence ID" value="KAF0715841.1"/>
    <property type="molecule type" value="Genomic_DNA"/>
</dbReference>
<accession>A0A6G0VZP1</accession>
<dbReference type="GO" id="GO:0003690">
    <property type="term" value="F:double-stranded DNA binding"/>
    <property type="evidence" value="ECO:0007669"/>
    <property type="project" value="InterPro"/>
</dbReference>
<dbReference type="PANTHER" id="PTHR32344:SF1">
    <property type="entry name" value="U1-TYPE DOMAIN-CONTAINING PROTEIN"/>
    <property type="match status" value="1"/>
</dbReference>
<dbReference type="OrthoDB" id="6623841at2759"/>
<evidence type="ECO:0000313" key="3">
    <source>
        <dbReference type="Proteomes" id="UP000478052"/>
    </source>
</evidence>
<dbReference type="InterPro" id="IPR007021">
    <property type="entry name" value="DUF659"/>
</dbReference>
<evidence type="ECO:0000259" key="1">
    <source>
        <dbReference type="Pfam" id="PF04937"/>
    </source>
</evidence>
<comment type="caution">
    <text evidence="2">The sequence shown here is derived from an EMBL/GenBank/DDBJ whole genome shotgun (WGS) entry which is preliminary data.</text>
</comment>
<gene>
    <name evidence="2" type="ORF">FWK35_00024773</name>
</gene>
<dbReference type="GO" id="GO:0005634">
    <property type="term" value="C:nucleus"/>
    <property type="evidence" value="ECO:0007669"/>
    <property type="project" value="InterPro"/>
</dbReference>
<keyword evidence="3" id="KW-1185">Reference proteome</keyword>
<dbReference type="AlphaFoldDB" id="A0A6G0VZP1"/>
<feature type="non-terminal residue" evidence="2">
    <location>
        <position position="430"/>
    </location>
</feature>
<dbReference type="GO" id="GO:0006357">
    <property type="term" value="P:regulation of transcription by RNA polymerase II"/>
    <property type="evidence" value="ECO:0007669"/>
    <property type="project" value="InterPro"/>
</dbReference>
<feature type="domain" description="DUF659" evidence="1">
    <location>
        <begin position="54"/>
        <end position="211"/>
    </location>
</feature>
<name>A0A6G0VZP1_APHCR</name>
<evidence type="ECO:0000313" key="2">
    <source>
        <dbReference type="EMBL" id="KAF0715841.1"/>
    </source>
</evidence>
<dbReference type="InterPro" id="IPR012337">
    <property type="entry name" value="RNaseH-like_sf"/>
</dbReference>
<organism evidence="2 3">
    <name type="scientific">Aphis craccivora</name>
    <name type="common">Cowpea aphid</name>
    <dbReference type="NCBI Taxonomy" id="307492"/>
    <lineage>
        <taxon>Eukaryota</taxon>
        <taxon>Metazoa</taxon>
        <taxon>Ecdysozoa</taxon>
        <taxon>Arthropoda</taxon>
        <taxon>Hexapoda</taxon>
        <taxon>Insecta</taxon>
        <taxon>Pterygota</taxon>
        <taxon>Neoptera</taxon>
        <taxon>Paraneoptera</taxon>
        <taxon>Hemiptera</taxon>
        <taxon>Sternorrhyncha</taxon>
        <taxon>Aphidomorpha</taxon>
        <taxon>Aphidoidea</taxon>
        <taxon>Aphididae</taxon>
        <taxon>Aphidini</taxon>
        <taxon>Aphis</taxon>
        <taxon>Aphis</taxon>
    </lineage>
</organism>
<protein>
    <submittedName>
        <fullName evidence="2">DUF659 domain-containing protein</fullName>
    </submittedName>
</protein>
<reference evidence="2 3" key="1">
    <citation type="submission" date="2019-08" db="EMBL/GenBank/DDBJ databases">
        <title>Whole genome of Aphis craccivora.</title>
        <authorList>
            <person name="Voronova N.V."/>
            <person name="Shulinski R.S."/>
            <person name="Bandarenka Y.V."/>
            <person name="Zhorov D.G."/>
            <person name="Warner D."/>
        </authorList>
    </citation>
    <scope>NUCLEOTIDE SEQUENCE [LARGE SCALE GENOMIC DNA]</scope>
    <source>
        <strain evidence="2">180601</strain>
        <tissue evidence="2">Whole Body</tissue>
    </source>
</reference>
<dbReference type="PANTHER" id="PTHR32344">
    <property type="entry name" value="U1-TYPE DOMAIN-CONTAINING PROTEIN"/>
    <property type="match status" value="1"/>
</dbReference>
<dbReference type="SUPFAM" id="SSF53098">
    <property type="entry name" value="Ribonuclease H-like"/>
    <property type="match status" value="1"/>
</dbReference>
<proteinExistence type="predicted"/>
<dbReference type="Proteomes" id="UP000478052">
    <property type="component" value="Unassembled WGS sequence"/>
</dbReference>
<feature type="non-terminal residue" evidence="2">
    <location>
        <position position="1"/>
    </location>
</feature>
<sequence>VQKQSQSFLTTSSKKSTFNYDLCQALLSANIPLHKISNELFRAFLEKYTHKSIPDESTLRKAYVVQCYEDCINKIRSYCENQKLWVSIDETTDSVGRYVTNVIVGTLEVGVPGKIFLLNSEILEKANHTSTAKLLDTSLHILWPQGIKHDNILLFLSDAAPYMMKAGRGLKIMYSKMEHVSCLTHGVHRVAIEIRKLFPKVDQLISNIKKIFLKCPSRVQYFKEMAPNINLPPQPVLTRWGTWLKAATYFCEHFEILKTIIMGLNKDDSTSVEKAHDLISDDNVKHNLIYINANFGTLADSITKLETSGLRLYDSIQIVQDILIKIESSAVNKIGNEIKNKFKAVLAKNTGFQTMSTISKILNDEEASSECFPDDFNADDLVHFRFAPITSVDVERSFSKYKNLLTDNRRSFTFDNIKYALIVQCNDFDF</sequence>
<dbReference type="InterPro" id="IPR033375">
    <property type="entry name" value="Cggbp1"/>
</dbReference>
<dbReference type="Pfam" id="PF04937">
    <property type="entry name" value="DUF659"/>
    <property type="match status" value="1"/>
</dbReference>